<organism evidence="2 3">
    <name type="scientific">Ophiocordyceps sinensis</name>
    <dbReference type="NCBI Taxonomy" id="72228"/>
    <lineage>
        <taxon>Eukaryota</taxon>
        <taxon>Fungi</taxon>
        <taxon>Dikarya</taxon>
        <taxon>Ascomycota</taxon>
        <taxon>Pezizomycotina</taxon>
        <taxon>Sordariomycetes</taxon>
        <taxon>Hypocreomycetidae</taxon>
        <taxon>Hypocreales</taxon>
        <taxon>Ophiocordycipitaceae</taxon>
        <taxon>Ophiocordyceps</taxon>
    </lineage>
</organism>
<comment type="caution">
    <text evidence="2">The sequence shown here is derived from an EMBL/GenBank/DDBJ whole genome shotgun (WGS) entry which is preliminary data.</text>
</comment>
<dbReference type="Proteomes" id="UP000557566">
    <property type="component" value="Unassembled WGS sequence"/>
</dbReference>
<feature type="compositionally biased region" description="Low complexity" evidence="1">
    <location>
        <begin position="80"/>
        <end position="92"/>
    </location>
</feature>
<dbReference type="AlphaFoldDB" id="A0A8H4LWZ2"/>
<sequence length="349" mass="38614">MIPPVDIDVLGHNPEFANLYSTLTNVMLNPDGSTRHDPAAKERAAVRQELDRHRLSMAKHHLLERAIVTASPPEPKPRTRSTSSSSSSNQLRQQRRPDSAAAELPESLLDLLLLLPPLLGAETPPPPHSAALLLSSPPLSDLETLLPPLTALVSSNLHSWALSLARLTHPTTNPSYLHRHIPSLPKDHADLRESLTTARQSLATARLRTLASLTQLLRCYTQSLVHLVRTLEAKHGVLARSVELRASDVSLRAQRTELEATHVAHSVAKELYSPQSVAALRRYADHLKDAKLRTAERVRSLQTELAGYGVGPPGDESKEKTMREMARVYRGMSRQVEDVKQDLDRLRDG</sequence>
<accession>A0A8H4LWZ2</accession>
<feature type="region of interest" description="Disordered" evidence="1">
    <location>
        <begin position="64"/>
        <end position="101"/>
    </location>
</feature>
<name>A0A8H4LWZ2_9HYPO</name>
<dbReference type="OrthoDB" id="66964at2759"/>
<evidence type="ECO:0000313" key="3">
    <source>
        <dbReference type="Proteomes" id="UP000557566"/>
    </source>
</evidence>
<protein>
    <recommendedName>
        <fullName evidence="4">HAUS augmin-like complex subunit 4</fullName>
    </recommendedName>
</protein>
<gene>
    <name evidence="2" type="ORF">G6O67_005749</name>
</gene>
<dbReference type="EMBL" id="JAAVMX010000006">
    <property type="protein sequence ID" value="KAF4507074.1"/>
    <property type="molecule type" value="Genomic_DNA"/>
</dbReference>
<reference evidence="2 3" key="1">
    <citation type="journal article" date="2020" name="Genome Biol. Evol.">
        <title>A new high-quality draft genome assembly of the Chinese cordyceps Ophiocordyceps sinensis.</title>
        <authorList>
            <person name="Shu R."/>
            <person name="Zhang J."/>
            <person name="Meng Q."/>
            <person name="Zhang H."/>
            <person name="Zhou G."/>
            <person name="Li M."/>
            <person name="Wu P."/>
            <person name="Zhao Y."/>
            <person name="Chen C."/>
            <person name="Qin Q."/>
        </authorList>
    </citation>
    <scope>NUCLEOTIDE SEQUENCE [LARGE SCALE GENOMIC DNA]</scope>
    <source>
        <strain evidence="2 3">IOZ07</strain>
    </source>
</reference>
<keyword evidence="3" id="KW-1185">Reference proteome</keyword>
<evidence type="ECO:0000256" key="1">
    <source>
        <dbReference type="SAM" id="MobiDB-lite"/>
    </source>
</evidence>
<evidence type="ECO:0000313" key="2">
    <source>
        <dbReference type="EMBL" id="KAF4507074.1"/>
    </source>
</evidence>
<evidence type="ECO:0008006" key="4">
    <source>
        <dbReference type="Google" id="ProtNLM"/>
    </source>
</evidence>
<proteinExistence type="predicted"/>